<keyword evidence="1" id="KW-1133">Transmembrane helix</keyword>
<dbReference type="Proteomes" id="UP000564677">
    <property type="component" value="Unassembled WGS sequence"/>
</dbReference>
<gene>
    <name evidence="2" type="ORF">FHR20_000312</name>
</gene>
<protein>
    <submittedName>
        <fullName evidence="2">Putative membrane protein</fullName>
    </submittedName>
</protein>
<keyword evidence="3" id="KW-1185">Reference proteome</keyword>
<reference evidence="2 3" key="1">
    <citation type="submission" date="2020-03" db="EMBL/GenBank/DDBJ databases">
        <title>Genomic Encyclopedia of Type Strains, Phase IV (KMG-IV): sequencing the most valuable type-strain genomes for metagenomic binning, comparative biology and taxonomic classification.</title>
        <authorList>
            <person name="Goeker M."/>
        </authorList>
    </citation>
    <scope>NUCLEOTIDE SEQUENCE [LARGE SCALE GENOMIC DNA]</scope>
    <source>
        <strain evidence="2 3">DSM 4733</strain>
    </source>
</reference>
<sequence length="79" mass="8217">MRVLIEVVHIAIGLIAAALISAAAAWSYPRATGDIWLVGYACMIAVVLMGVGPVRRAFAEDKARLAGARPAGTEPRADG</sequence>
<comment type="caution">
    <text evidence="2">The sequence shown here is derived from an EMBL/GenBank/DDBJ whole genome shotgun (WGS) entry which is preliminary data.</text>
</comment>
<feature type="transmembrane region" description="Helical" evidence="1">
    <location>
        <begin position="35"/>
        <end position="54"/>
    </location>
</feature>
<dbReference type="EMBL" id="JAASQV010000001">
    <property type="protein sequence ID" value="NIJ63381.1"/>
    <property type="molecule type" value="Genomic_DNA"/>
</dbReference>
<dbReference type="AlphaFoldDB" id="A0A7X5UWA8"/>
<evidence type="ECO:0000313" key="3">
    <source>
        <dbReference type="Proteomes" id="UP000564677"/>
    </source>
</evidence>
<evidence type="ECO:0000313" key="2">
    <source>
        <dbReference type="EMBL" id="NIJ63381.1"/>
    </source>
</evidence>
<accession>A0A7X5UWA8</accession>
<dbReference type="RefSeq" id="WP_167297935.1">
    <property type="nucleotide sequence ID" value="NZ_CP170557.1"/>
</dbReference>
<name>A0A7X5UWA8_9SPHN</name>
<proteinExistence type="predicted"/>
<evidence type="ECO:0000256" key="1">
    <source>
        <dbReference type="SAM" id="Phobius"/>
    </source>
</evidence>
<feature type="transmembrane region" description="Helical" evidence="1">
    <location>
        <begin position="7"/>
        <end position="29"/>
    </location>
</feature>
<keyword evidence="1" id="KW-0472">Membrane</keyword>
<keyword evidence="1" id="KW-0812">Transmembrane</keyword>
<organism evidence="2 3">
    <name type="scientific">Sphingomonas leidyi</name>
    <dbReference type="NCBI Taxonomy" id="68569"/>
    <lineage>
        <taxon>Bacteria</taxon>
        <taxon>Pseudomonadati</taxon>
        <taxon>Pseudomonadota</taxon>
        <taxon>Alphaproteobacteria</taxon>
        <taxon>Sphingomonadales</taxon>
        <taxon>Sphingomonadaceae</taxon>
        <taxon>Sphingomonas</taxon>
    </lineage>
</organism>